<dbReference type="Proteomes" id="UP001313282">
    <property type="component" value="Unassembled WGS sequence"/>
</dbReference>
<evidence type="ECO:0000256" key="1">
    <source>
        <dbReference type="SAM" id="MobiDB-lite"/>
    </source>
</evidence>
<organism evidence="2 3">
    <name type="scientific">Orbilia javanica</name>
    <dbReference type="NCBI Taxonomy" id="47235"/>
    <lineage>
        <taxon>Eukaryota</taxon>
        <taxon>Fungi</taxon>
        <taxon>Dikarya</taxon>
        <taxon>Ascomycota</taxon>
        <taxon>Pezizomycotina</taxon>
        <taxon>Orbiliomycetes</taxon>
        <taxon>Orbiliales</taxon>
        <taxon>Orbiliaceae</taxon>
        <taxon>Orbilia</taxon>
    </lineage>
</organism>
<dbReference type="PANTHER" id="PTHR11070:SF66">
    <property type="entry name" value="UVRD-LIKE HELICASE C-TERMINAL DOMAIN-CONTAINING PROTEIN"/>
    <property type="match status" value="1"/>
</dbReference>
<feature type="compositionally biased region" description="Acidic residues" evidence="1">
    <location>
        <begin position="67"/>
        <end position="85"/>
    </location>
</feature>
<keyword evidence="3" id="KW-1185">Reference proteome</keyword>
<protein>
    <recommendedName>
        <fullName evidence="4">DNA helicase</fullName>
    </recommendedName>
</protein>
<dbReference type="GO" id="GO:0005634">
    <property type="term" value="C:nucleus"/>
    <property type="evidence" value="ECO:0007669"/>
    <property type="project" value="TreeGrafter"/>
</dbReference>
<dbReference type="GO" id="GO:0000725">
    <property type="term" value="P:recombinational repair"/>
    <property type="evidence" value="ECO:0007669"/>
    <property type="project" value="TreeGrafter"/>
</dbReference>
<comment type="caution">
    <text evidence="2">The sequence shown here is derived from an EMBL/GenBank/DDBJ whole genome shotgun (WGS) entry which is preliminary data.</text>
</comment>
<dbReference type="InterPro" id="IPR027417">
    <property type="entry name" value="P-loop_NTPase"/>
</dbReference>
<evidence type="ECO:0008006" key="4">
    <source>
        <dbReference type="Google" id="ProtNLM"/>
    </source>
</evidence>
<dbReference type="PANTHER" id="PTHR11070">
    <property type="entry name" value="UVRD / RECB / PCRA DNA HELICASE FAMILY MEMBER"/>
    <property type="match status" value="1"/>
</dbReference>
<dbReference type="GO" id="GO:0005524">
    <property type="term" value="F:ATP binding"/>
    <property type="evidence" value="ECO:0007669"/>
    <property type="project" value="InterPro"/>
</dbReference>
<dbReference type="AlphaFoldDB" id="A0AAN8MQM0"/>
<dbReference type="SUPFAM" id="SSF52540">
    <property type="entry name" value="P-loop containing nucleoside triphosphate hydrolases"/>
    <property type="match status" value="1"/>
</dbReference>
<dbReference type="InterPro" id="IPR000212">
    <property type="entry name" value="DNA_helicase_UvrD/REP"/>
</dbReference>
<evidence type="ECO:0000313" key="3">
    <source>
        <dbReference type="Proteomes" id="UP001313282"/>
    </source>
</evidence>
<dbReference type="Gene3D" id="3.40.50.300">
    <property type="entry name" value="P-loop containing nucleotide triphosphate hydrolases"/>
    <property type="match status" value="2"/>
</dbReference>
<dbReference type="GO" id="GO:0003677">
    <property type="term" value="F:DNA binding"/>
    <property type="evidence" value="ECO:0007669"/>
    <property type="project" value="InterPro"/>
</dbReference>
<gene>
    <name evidence="2" type="ORF">TWF718_002533</name>
</gene>
<proteinExistence type="predicted"/>
<dbReference type="Pfam" id="PF13245">
    <property type="entry name" value="AAA_19"/>
    <property type="match status" value="1"/>
</dbReference>
<evidence type="ECO:0000313" key="2">
    <source>
        <dbReference type="EMBL" id="KAK6331993.1"/>
    </source>
</evidence>
<dbReference type="GO" id="GO:0043138">
    <property type="term" value="F:3'-5' DNA helicase activity"/>
    <property type="evidence" value="ECO:0007669"/>
    <property type="project" value="TreeGrafter"/>
</dbReference>
<dbReference type="EMBL" id="JAVHNR010000010">
    <property type="protein sequence ID" value="KAK6331993.1"/>
    <property type="molecule type" value="Genomic_DNA"/>
</dbReference>
<name>A0AAN8MQM0_9PEZI</name>
<sequence>MASYSFRRGILSLTRLQRGVGPPATHSLQIRPAFRPKHASYVNGPGISRLLARERRFLTSPRNPDNGVEEGGEEEAKDDPGDDDDFIVKGPDAPKPLQETKDAATGTRKVSLPPLSKQQEQARQILVDGKQNILINACAGSGKTTTILQMAAHTKKRFLALLYNRRLRVETISRSESLNLENLIIDNYHGLAYRYYTPEADTDQGLKRIVEENMQPIHPLPEFDVLVLDEQQDMNPIIYNFVLKLLRDCAKTGTNSPQLMLLGDPRQEIYQFNNADKRFLTHCRGLFPGQYLENGKVHERTWVEINQMVSFRMTSQIIRFINRQLLRGSNPQIEAVKDDPGDPLPRYVVCNAYSNEPLKEVKRLLYEEGLPPEEILIMAPSLRSGKTPIRDLANLIALEMPEVRLHIPIDDDSVISEKLSACKIIFASYHQAKGIERQAAILFNFSSSYHDYYDRRPTTLLNVGNAQYVAATRARKHLILIHHYEDDYLPFINRKTLSKHCYRPPGPNSRVRPRRTEKEMERIKRPNFRWKVTDLTRNIPETVVSACFKELGLEMVREPNAYRARPETEIEVRPGEWEAVSDITGIAVPAIFEYEQRGKCKLVTDVIDSLERFSPESRRLDQEEMLQTPLESLKDKYMKHILDINDRLEEQRLQISDILFMANFYNTLTNGYIYKVLSIPLDKYTWFTKEHSEASFRILSKNISDQARYEVFVGHKFTDVKAGDNYVSVIGRVDLFDYAKLWELKWTGALRPEHVLQVALYAAISKRSKIKKFREKEYVDSQPLEYRERIARLKTKPKIPIDIDYNDLKDEELTKKLDRMSNYLLHVPTGQKIKVSPGPVGDDGKRDGFIEVLRKLIKAKIDPPQLAISDKDFLEEAKRGFPSFVGPCAVPPWLSSGWNKMKKSKSKVTDDNATSMQDCRVSIPLHNM</sequence>
<accession>A0AAN8MQM0</accession>
<reference evidence="2 3" key="1">
    <citation type="submission" date="2019-10" db="EMBL/GenBank/DDBJ databases">
        <authorList>
            <person name="Palmer J.M."/>
        </authorList>
    </citation>
    <scope>NUCLEOTIDE SEQUENCE [LARGE SCALE GENOMIC DNA]</scope>
    <source>
        <strain evidence="2 3">TWF718</strain>
    </source>
</reference>
<feature type="region of interest" description="Disordered" evidence="1">
    <location>
        <begin position="59"/>
        <end position="118"/>
    </location>
</feature>